<keyword evidence="2" id="KW-0479">Metal-binding</keyword>
<dbReference type="Gene3D" id="3.30.980.10">
    <property type="entry name" value="Threonyl-trna Synthetase, Chain A, domain 2"/>
    <property type="match status" value="1"/>
</dbReference>
<dbReference type="GO" id="GO:0046872">
    <property type="term" value="F:metal ion binding"/>
    <property type="evidence" value="ECO:0007669"/>
    <property type="project" value="UniProtKB-KW"/>
</dbReference>
<dbReference type="GO" id="GO:0004065">
    <property type="term" value="F:arylsulfatase activity"/>
    <property type="evidence" value="ECO:0007669"/>
    <property type="project" value="TreeGrafter"/>
</dbReference>
<dbReference type="Gene3D" id="3.40.720.10">
    <property type="entry name" value="Alkaline Phosphatase, subunit A"/>
    <property type="match status" value="1"/>
</dbReference>
<evidence type="ECO:0000256" key="4">
    <source>
        <dbReference type="ARBA" id="ARBA00022837"/>
    </source>
</evidence>
<protein>
    <submittedName>
        <fullName evidence="7">Arylsulfatase protein</fullName>
    </submittedName>
</protein>
<dbReference type="SUPFAM" id="SSF55186">
    <property type="entry name" value="ThrRS/AlaRS common domain"/>
    <property type="match status" value="1"/>
</dbReference>
<feature type="region of interest" description="Disordered" evidence="5">
    <location>
        <begin position="531"/>
        <end position="551"/>
    </location>
</feature>
<dbReference type="Proteomes" id="UP000572817">
    <property type="component" value="Unassembled WGS sequence"/>
</dbReference>
<sequence length="821" mass="91416">MAPGSGSTKLVYQHDDSLREYTAKVVSVEPITSLSKADRTLLKDASDDVHVVTMDETIFYVQGGGQLTDTGSMTAGGSSDDSFEVLAARKASDGRVLHFGRFSGKAFAPGQAVKQTIDAEKRDLYSRIHDAGHIVGLAVRQVAEETPELNLTEGKAQHWPGAAHVEFGGLIDGKYKEAIQKKVDEMLEKDLPVKVFWWTEKELRENCVHVPTEMTAPDGELLRAVDIVGAGAYPCGGTHVASTKLLRLHGRIRRSDPSVWLTTSPKPATMAHGKRPNFLIVIADDLGFSDTSPYGSEIPTPTLDRLAKDGITMTAFHTASACSPTRSMLMSGTDNHIAGLGQMAEFMRTRPEYQGQPGYEGYLNFRVAALPEILQDNGYHTILSGKWHLGLKKELSPHARGFDKSFVYLAGAGNHYNNEPQLGDHPFRPAATCGDGLWMKNDTFLDRKKDIPADFYSTRFFSDEMVQFLQDRTDEEKEKPFFAYLAYTAPHWPLQAPEEAIQKYFGKYDDGPEALRTRRLEQLKARGLVPSDVEPAPMVGQNPKEWDEMTPEEKTESARRMETYAAMVDLMDEHLKKVIDHLEATNELDNTFVLFMSDNGAEGKLLEALPIMAGVPLVEVIQKFYNNALDNIGNADSFVWYGPRWAAAATAPSRGFKAWTTEGGIRCPCIVRYPPLTKSAGSVTHEFTTVMDILPTVLDLAGIEHPGNRFRGRDVVTPRGKSWAPYLDNTAESVHPEGQDVTGWELFGQRAIRKGRWKAVFIPAPQGKEEWELYDLNQDPGEIHDLAEKEPQVLTQLLEEWERYFTETGMFDPEALAPKYI</sequence>
<accession>A0A8H4J3Y5</accession>
<comment type="caution">
    <text evidence="7">The sequence shown here is derived from an EMBL/GenBank/DDBJ whole genome shotgun (WGS) entry which is preliminary data.</text>
</comment>
<dbReference type="Gene3D" id="3.30.1120.10">
    <property type="match status" value="1"/>
</dbReference>
<dbReference type="InterPro" id="IPR009000">
    <property type="entry name" value="Transl_B-barrel_sf"/>
</dbReference>
<dbReference type="InterPro" id="IPR024607">
    <property type="entry name" value="Sulfatase_CS"/>
</dbReference>
<comment type="similarity">
    <text evidence="1">Belongs to the sulfatase family.</text>
</comment>
<evidence type="ECO:0000313" key="7">
    <source>
        <dbReference type="EMBL" id="KAF4312815.1"/>
    </source>
</evidence>
<dbReference type="InterPro" id="IPR018164">
    <property type="entry name" value="Ala-tRNA-synth_IIc_N"/>
</dbReference>
<dbReference type="GO" id="GO:0006419">
    <property type="term" value="P:alanyl-tRNA aminoacylation"/>
    <property type="evidence" value="ECO:0007669"/>
    <property type="project" value="InterPro"/>
</dbReference>
<evidence type="ECO:0000256" key="5">
    <source>
        <dbReference type="SAM" id="MobiDB-lite"/>
    </source>
</evidence>
<dbReference type="SUPFAM" id="SSF53649">
    <property type="entry name" value="Alkaline phosphatase-like"/>
    <property type="match status" value="1"/>
</dbReference>
<dbReference type="InterPro" id="IPR050738">
    <property type="entry name" value="Sulfatase"/>
</dbReference>
<dbReference type="GO" id="GO:0004813">
    <property type="term" value="F:alanine-tRNA ligase activity"/>
    <property type="evidence" value="ECO:0007669"/>
    <property type="project" value="InterPro"/>
</dbReference>
<dbReference type="CDD" id="cd16025">
    <property type="entry name" value="PAS_like"/>
    <property type="match status" value="1"/>
</dbReference>
<dbReference type="PROSITE" id="PS50860">
    <property type="entry name" value="AA_TRNA_LIGASE_II_ALA"/>
    <property type="match status" value="1"/>
</dbReference>
<dbReference type="AlphaFoldDB" id="A0A8H4J3Y5"/>
<feature type="domain" description="Alanyl-transfer RNA synthetases family profile" evidence="6">
    <location>
        <begin position="1"/>
        <end position="243"/>
    </location>
</feature>
<evidence type="ECO:0000256" key="2">
    <source>
        <dbReference type="ARBA" id="ARBA00022723"/>
    </source>
</evidence>
<dbReference type="PANTHER" id="PTHR42693">
    <property type="entry name" value="ARYLSULFATASE FAMILY MEMBER"/>
    <property type="match status" value="1"/>
</dbReference>
<dbReference type="EMBL" id="WWBZ02000002">
    <property type="protein sequence ID" value="KAF4312815.1"/>
    <property type="molecule type" value="Genomic_DNA"/>
</dbReference>
<dbReference type="GO" id="GO:0003676">
    <property type="term" value="F:nucleic acid binding"/>
    <property type="evidence" value="ECO:0007669"/>
    <property type="project" value="InterPro"/>
</dbReference>
<dbReference type="InterPro" id="IPR018163">
    <property type="entry name" value="Thr/Ala-tRNA-synth_IIc_edit"/>
</dbReference>
<evidence type="ECO:0000259" key="6">
    <source>
        <dbReference type="PROSITE" id="PS50860"/>
    </source>
</evidence>
<dbReference type="PROSITE" id="PS00149">
    <property type="entry name" value="SULFATASE_2"/>
    <property type="match status" value="1"/>
</dbReference>
<dbReference type="OrthoDB" id="103349at2759"/>
<dbReference type="Gene3D" id="2.40.30.130">
    <property type="match status" value="1"/>
</dbReference>
<evidence type="ECO:0000256" key="3">
    <source>
        <dbReference type="ARBA" id="ARBA00022801"/>
    </source>
</evidence>
<dbReference type="GO" id="GO:0005524">
    <property type="term" value="F:ATP binding"/>
    <property type="evidence" value="ECO:0007669"/>
    <property type="project" value="InterPro"/>
</dbReference>
<dbReference type="SUPFAM" id="SSF50447">
    <property type="entry name" value="Translation proteins"/>
    <property type="match status" value="1"/>
</dbReference>
<dbReference type="InterPro" id="IPR017850">
    <property type="entry name" value="Alkaline_phosphatase_core_sf"/>
</dbReference>
<keyword evidence="3" id="KW-0378">Hydrolase</keyword>
<organism evidence="7 8">
    <name type="scientific">Botryosphaeria dothidea</name>
    <dbReference type="NCBI Taxonomy" id="55169"/>
    <lineage>
        <taxon>Eukaryota</taxon>
        <taxon>Fungi</taxon>
        <taxon>Dikarya</taxon>
        <taxon>Ascomycota</taxon>
        <taxon>Pezizomycotina</taxon>
        <taxon>Dothideomycetes</taxon>
        <taxon>Dothideomycetes incertae sedis</taxon>
        <taxon>Botryosphaeriales</taxon>
        <taxon>Botryosphaeriaceae</taxon>
        <taxon>Botryosphaeria</taxon>
    </lineage>
</organism>
<reference evidence="7" key="1">
    <citation type="submission" date="2020-04" db="EMBL/GenBank/DDBJ databases">
        <title>Genome Assembly and Annotation of Botryosphaeria dothidea sdau 11-99, a Latent Pathogen of Apple Fruit Ring Rot in China.</title>
        <authorList>
            <person name="Yu C."/>
            <person name="Diao Y."/>
            <person name="Lu Q."/>
            <person name="Zhao J."/>
            <person name="Cui S."/>
            <person name="Peng C."/>
            <person name="He B."/>
            <person name="Liu H."/>
        </authorList>
    </citation>
    <scope>NUCLEOTIDE SEQUENCE [LARGE SCALE GENOMIC DNA]</scope>
    <source>
        <strain evidence="7">Sdau11-99</strain>
    </source>
</reference>
<name>A0A8H4J3Y5_9PEZI</name>
<dbReference type="PANTHER" id="PTHR42693:SF33">
    <property type="entry name" value="ARYLSULFATASE"/>
    <property type="match status" value="1"/>
</dbReference>
<proteinExistence type="inferred from homology"/>
<dbReference type="InterPro" id="IPR000917">
    <property type="entry name" value="Sulfatase_N"/>
</dbReference>
<dbReference type="Pfam" id="PF01411">
    <property type="entry name" value="tRNA-synt_2c"/>
    <property type="match status" value="1"/>
</dbReference>
<dbReference type="InterPro" id="IPR018165">
    <property type="entry name" value="Ala-tRNA-synth_IIc_core"/>
</dbReference>
<gene>
    <name evidence="7" type="ORF">GTA08_BOTSDO11597</name>
</gene>
<evidence type="ECO:0000256" key="1">
    <source>
        <dbReference type="ARBA" id="ARBA00008779"/>
    </source>
</evidence>
<dbReference type="Pfam" id="PF00884">
    <property type="entry name" value="Sulfatase"/>
    <property type="match status" value="1"/>
</dbReference>
<evidence type="ECO:0000313" key="8">
    <source>
        <dbReference type="Proteomes" id="UP000572817"/>
    </source>
</evidence>
<keyword evidence="8" id="KW-1185">Reference proteome</keyword>
<keyword evidence="4" id="KW-0106">Calcium</keyword>